<evidence type="ECO:0000313" key="3">
    <source>
        <dbReference type="EMBL" id="OHT03023.1"/>
    </source>
</evidence>
<dbReference type="GeneID" id="94841620"/>
<dbReference type="PANTHER" id="PTHR24198">
    <property type="entry name" value="ANKYRIN REPEAT AND PROTEIN KINASE DOMAIN-CONTAINING PROTEIN"/>
    <property type="match status" value="1"/>
</dbReference>
<comment type="caution">
    <text evidence="3">The sequence shown here is derived from an EMBL/GenBank/DDBJ whole genome shotgun (WGS) entry which is preliminary data.</text>
</comment>
<dbReference type="OrthoDB" id="5406014at2759"/>
<dbReference type="Gene3D" id="1.25.40.20">
    <property type="entry name" value="Ankyrin repeat-containing domain"/>
    <property type="match status" value="2"/>
</dbReference>
<dbReference type="SMART" id="SM00248">
    <property type="entry name" value="ANK"/>
    <property type="match status" value="8"/>
</dbReference>
<accession>A0A1J4JV35</accession>
<dbReference type="AlphaFoldDB" id="A0A1J4JV35"/>
<dbReference type="Pfam" id="PF00023">
    <property type="entry name" value="Ank"/>
    <property type="match status" value="1"/>
</dbReference>
<evidence type="ECO:0000313" key="4">
    <source>
        <dbReference type="Proteomes" id="UP000179807"/>
    </source>
</evidence>
<keyword evidence="4" id="KW-1185">Reference proteome</keyword>
<organism evidence="3 4">
    <name type="scientific">Tritrichomonas foetus</name>
    <dbReference type="NCBI Taxonomy" id="1144522"/>
    <lineage>
        <taxon>Eukaryota</taxon>
        <taxon>Metamonada</taxon>
        <taxon>Parabasalia</taxon>
        <taxon>Tritrichomonadida</taxon>
        <taxon>Tritrichomonadidae</taxon>
        <taxon>Tritrichomonas</taxon>
    </lineage>
</organism>
<protein>
    <submittedName>
        <fullName evidence="3">Uncharacterized protein</fullName>
    </submittedName>
</protein>
<name>A0A1J4JV35_9EUKA</name>
<keyword evidence="1" id="KW-0677">Repeat</keyword>
<gene>
    <name evidence="3" type="ORF">TRFO_29679</name>
</gene>
<keyword evidence="2" id="KW-0040">ANK repeat</keyword>
<proteinExistence type="predicted"/>
<reference evidence="3" key="1">
    <citation type="submission" date="2016-10" db="EMBL/GenBank/DDBJ databases">
        <authorList>
            <person name="Benchimol M."/>
            <person name="Almeida L.G."/>
            <person name="Vasconcelos A.T."/>
            <person name="Perreira-Neves A."/>
            <person name="Rosa I.A."/>
            <person name="Tasca T."/>
            <person name="Bogo M.R."/>
            <person name="de Souza W."/>
        </authorList>
    </citation>
    <scope>NUCLEOTIDE SEQUENCE [LARGE SCALE GENOMIC DNA]</scope>
    <source>
        <strain evidence="3">K</strain>
    </source>
</reference>
<dbReference type="PANTHER" id="PTHR24198:SF165">
    <property type="entry name" value="ANKYRIN REPEAT-CONTAINING PROTEIN-RELATED"/>
    <property type="match status" value="1"/>
</dbReference>
<dbReference type="Proteomes" id="UP000179807">
    <property type="component" value="Unassembled WGS sequence"/>
</dbReference>
<dbReference type="VEuPathDB" id="TrichDB:TRFO_29679"/>
<dbReference type="Pfam" id="PF12796">
    <property type="entry name" value="Ank_2"/>
    <property type="match status" value="1"/>
</dbReference>
<dbReference type="InterPro" id="IPR002110">
    <property type="entry name" value="Ankyrin_rpt"/>
</dbReference>
<evidence type="ECO:0000256" key="2">
    <source>
        <dbReference type="ARBA" id="ARBA00023043"/>
    </source>
</evidence>
<dbReference type="EMBL" id="MLAK01000843">
    <property type="protein sequence ID" value="OHT03023.1"/>
    <property type="molecule type" value="Genomic_DNA"/>
</dbReference>
<dbReference type="SUPFAM" id="SSF48403">
    <property type="entry name" value="Ankyrin repeat"/>
    <property type="match status" value="1"/>
</dbReference>
<evidence type="ECO:0000256" key="1">
    <source>
        <dbReference type="ARBA" id="ARBA00022737"/>
    </source>
</evidence>
<dbReference type="RefSeq" id="XP_068356159.1">
    <property type="nucleotide sequence ID" value="XM_068506916.1"/>
</dbReference>
<dbReference type="InterPro" id="IPR036770">
    <property type="entry name" value="Ankyrin_rpt-contain_sf"/>
</dbReference>
<sequence>MKSLEDILNSPIIVELEHFASELEKFMDLSEDNLQEYIDFIHKSKYIQSRDNFKNLLIFLANVDHYRPKSNQCVLRILDSIQIYMTQFHFSSFDLTTIFDSCYHLLYYLFYKGFIEYSMILLKAKSNQTLFGYFSEVIRKKSPKDYEEMTKKHPWILRIIEKSDLTDYHNRCLKGFNSDYCLEVIRNDDYDQFIDLLRKNCFDFTSNIPKNIYMINEHFVPDDNITYIDYAAFYGSLKIFKFMILEVPYIPKLTQILALNGGHSEIIHILEEKLGKNSYADLKYLSFSNIFNFHRYNVISYLRDVHNFTFPPCALAISVCYYNFKFTKEIFEDNKDNIEELLSEPDEFGWHSIHWASRNGNTLMIKFLLSFKDKIDVNRKTDNGTSALLLACQHMNLEIVKLLCNCKDIDLNCKDPTGFTPFNHVCDNGDLSIVKYFLEEIFPFNNNFDPNIYNEDHEYPLHRAAQNDQNDVVMYLLKHKDIIDVNSKDIYDWTFFHWIGENTNLTLLKELIHQNLLENFDVNCQNNQGNTALHLIFHSTDADFLKEMFFTFLEIPQVDINIKNKSGVYLFHFIYRHL</sequence>